<dbReference type="AlphaFoldDB" id="A0A4U1CH24"/>
<evidence type="ECO:0000313" key="8">
    <source>
        <dbReference type="EMBL" id="TKC06065.1"/>
    </source>
</evidence>
<dbReference type="OrthoDB" id="5694214at2"/>
<dbReference type="GO" id="GO:0009279">
    <property type="term" value="C:cell outer membrane"/>
    <property type="evidence" value="ECO:0007669"/>
    <property type="project" value="UniProtKB-SubCell"/>
</dbReference>
<evidence type="ECO:0000256" key="2">
    <source>
        <dbReference type="ARBA" id="ARBA00006275"/>
    </source>
</evidence>
<dbReference type="InterPro" id="IPR011990">
    <property type="entry name" value="TPR-like_helical_dom_sf"/>
</dbReference>
<sequence>MRNKFYYIVLIAMAVLSTSCKKMLDEQALDFVSPEQFFKSEAQCIAALNGCYNPLTSIFNQGLMLANEGITDLAFLGNQNNETRFELSPSNPGMGKGLWTSSYQGVMYCNSAIDGITKSPIAEDKKPALIAEAVALRALYYYVLTSTFGDVPFYKDHVANLVTMEKVNALGRMSASDTRKELITELQKYAPDLPNLKTSDVPGNRISSSMAYMLIAKMAMWEKEYQTALTALEEIRTIYGSLAQYSLEDTYFRNKNTPESIFEVQFSWSATGLKKVTSVACYFTPSRTANTSTYNGINIPELGSKANPFTSVTPSAYYMSLYDVWDPRRNIILAYSYNGQSFARPLSANGTGKPWMGPKFWCPGMDNLSDGNNQKVFRYADALLMIAECANELGQSSVALDAINQVKRRASVGASTPINLELPAYPGKAEFFEEVKAERAREVMGEYGRKWDLVRWGIWYDSIINTVANEFIDIKQNVRPYHQYYPIPDNEILRSDGKLHNNTYK</sequence>
<evidence type="ECO:0000256" key="5">
    <source>
        <dbReference type="ARBA" id="ARBA00023237"/>
    </source>
</evidence>
<dbReference type="Pfam" id="PF14322">
    <property type="entry name" value="SusD-like_3"/>
    <property type="match status" value="1"/>
</dbReference>
<evidence type="ECO:0000259" key="7">
    <source>
        <dbReference type="Pfam" id="PF14322"/>
    </source>
</evidence>
<dbReference type="RefSeq" id="WP_136836324.1">
    <property type="nucleotide sequence ID" value="NZ_SWBQ01000003.1"/>
</dbReference>
<dbReference type="Gene3D" id="1.25.40.390">
    <property type="match status" value="1"/>
</dbReference>
<dbReference type="Pfam" id="PF07980">
    <property type="entry name" value="SusD_RagB"/>
    <property type="match status" value="1"/>
</dbReference>
<feature type="domain" description="SusD-like N-terminal" evidence="7">
    <location>
        <begin position="96"/>
        <end position="218"/>
    </location>
</feature>
<evidence type="ECO:0000259" key="6">
    <source>
        <dbReference type="Pfam" id="PF07980"/>
    </source>
</evidence>
<evidence type="ECO:0000256" key="1">
    <source>
        <dbReference type="ARBA" id="ARBA00004442"/>
    </source>
</evidence>
<feature type="domain" description="RagB/SusD" evidence="6">
    <location>
        <begin position="372"/>
        <end position="502"/>
    </location>
</feature>
<keyword evidence="5" id="KW-0998">Cell outer membrane</keyword>
<evidence type="ECO:0000313" key="9">
    <source>
        <dbReference type="Proteomes" id="UP000307244"/>
    </source>
</evidence>
<comment type="similarity">
    <text evidence="2">Belongs to the SusD family.</text>
</comment>
<proteinExistence type="inferred from homology"/>
<dbReference type="SUPFAM" id="SSF48452">
    <property type="entry name" value="TPR-like"/>
    <property type="match status" value="1"/>
</dbReference>
<dbReference type="InterPro" id="IPR033985">
    <property type="entry name" value="SusD-like_N"/>
</dbReference>
<dbReference type="PROSITE" id="PS51257">
    <property type="entry name" value="PROKAR_LIPOPROTEIN"/>
    <property type="match status" value="1"/>
</dbReference>
<protein>
    <submittedName>
        <fullName evidence="8">RagB/SusD family nutrient uptake outer membrane protein</fullName>
    </submittedName>
</protein>
<keyword evidence="4" id="KW-0472">Membrane</keyword>
<dbReference type="Proteomes" id="UP000307244">
    <property type="component" value="Unassembled WGS sequence"/>
</dbReference>
<name>A0A4U1CH24_9SPHI</name>
<comment type="subcellular location">
    <subcellularLocation>
        <location evidence="1">Cell outer membrane</location>
    </subcellularLocation>
</comment>
<reference evidence="8 9" key="1">
    <citation type="submission" date="2019-04" db="EMBL/GenBank/DDBJ databases">
        <title>Pedobacter sp. RP-3-15 sp. nov., isolated from Arctic soil.</title>
        <authorList>
            <person name="Dahal R.H."/>
            <person name="Kim D.-U."/>
        </authorList>
    </citation>
    <scope>NUCLEOTIDE SEQUENCE [LARGE SCALE GENOMIC DNA]</scope>
    <source>
        <strain evidence="8 9">RP-3-15</strain>
    </source>
</reference>
<evidence type="ECO:0000256" key="3">
    <source>
        <dbReference type="ARBA" id="ARBA00022729"/>
    </source>
</evidence>
<accession>A0A4U1CH24</accession>
<gene>
    <name evidence="8" type="ORF">FA047_12080</name>
</gene>
<evidence type="ECO:0000256" key="4">
    <source>
        <dbReference type="ARBA" id="ARBA00023136"/>
    </source>
</evidence>
<keyword evidence="3" id="KW-0732">Signal</keyword>
<organism evidence="8 9">
    <name type="scientific">Pedobacter frigoris</name>
    <dbReference type="NCBI Taxonomy" id="2571272"/>
    <lineage>
        <taxon>Bacteria</taxon>
        <taxon>Pseudomonadati</taxon>
        <taxon>Bacteroidota</taxon>
        <taxon>Sphingobacteriia</taxon>
        <taxon>Sphingobacteriales</taxon>
        <taxon>Sphingobacteriaceae</taxon>
        <taxon>Pedobacter</taxon>
    </lineage>
</organism>
<comment type="caution">
    <text evidence="8">The sequence shown here is derived from an EMBL/GenBank/DDBJ whole genome shotgun (WGS) entry which is preliminary data.</text>
</comment>
<dbReference type="InterPro" id="IPR012944">
    <property type="entry name" value="SusD_RagB_dom"/>
</dbReference>
<keyword evidence="9" id="KW-1185">Reference proteome</keyword>
<dbReference type="EMBL" id="SWBQ01000003">
    <property type="protein sequence ID" value="TKC06065.1"/>
    <property type="molecule type" value="Genomic_DNA"/>
</dbReference>